<dbReference type="Proteomes" id="UP000257109">
    <property type="component" value="Unassembled WGS sequence"/>
</dbReference>
<protein>
    <submittedName>
        <fullName evidence="1">Uncharacterized protein</fullName>
    </submittedName>
</protein>
<dbReference type="EMBL" id="QJKJ01003992">
    <property type="protein sequence ID" value="RDX96005.1"/>
    <property type="molecule type" value="Genomic_DNA"/>
</dbReference>
<dbReference type="InterPro" id="IPR043502">
    <property type="entry name" value="DNA/RNA_pol_sf"/>
</dbReference>
<evidence type="ECO:0000313" key="2">
    <source>
        <dbReference type="Proteomes" id="UP000257109"/>
    </source>
</evidence>
<name>A0A371GZN9_MUCPR</name>
<gene>
    <name evidence="1" type="ORF">CR513_21384</name>
</gene>
<comment type="caution">
    <text evidence="1">The sequence shown here is derived from an EMBL/GenBank/DDBJ whole genome shotgun (WGS) entry which is preliminary data.</text>
</comment>
<reference evidence="1" key="1">
    <citation type="submission" date="2018-05" db="EMBL/GenBank/DDBJ databases">
        <title>Draft genome of Mucuna pruriens seed.</title>
        <authorList>
            <person name="Nnadi N.E."/>
            <person name="Vos R."/>
            <person name="Hasami M.H."/>
            <person name="Devisetty U.K."/>
            <person name="Aguiy J.C."/>
        </authorList>
    </citation>
    <scope>NUCLEOTIDE SEQUENCE [LARGE SCALE GENOMIC DNA]</scope>
    <source>
        <strain evidence="1">JCA_2017</strain>
    </source>
</reference>
<organism evidence="1 2">
    <name type="scientific">Mucuna pruriens</name>
    <name type="common">Velvet bean</name>
    <name type="synonym">Dolichos pruriens</name>
    <dbReference type="NCBI Taxonomy" id="157652"/>
    <lineage>
        <taxon>Eukaryota</taxon>
        <taxon>Viridiplantae</taxon>
        <taxon>Streptophyta</taxon>
        <taxon>Embryophyta</taxon>
        <taxon>Tracheophyta</taxon>
        <taxon>Spermatophyta</taxon>
        <taxon>Magnoliopsida</taxon>
        <taxon>eudicotyledons</taxon>
        <taxon>Gunneridae</taxon>
        <taxon>Pentapetalae</taxon>
        <taxon>rosids</taxon>
        <taxon>fabids</taxon>
        <taxon>Fabales</taxon>
        <taxon>Fabaceae</taxon>
        <taxon>Papilionoideae</taxon>
        <taxon>50 kb inversion clade</taxon>
        <taxon>NPAAA clade</taxon>
        <taxon>indigoferoid/millettioid clade</taxon>
        <taxon>Phaseoleae</taxon>
        <taxon>Mucuna</taxon>
    </lineage>
</organism>
<evidence type="ECO:0000313" key="1">
    <source>
        <dbReference type="EMBL" id="RDX96005.1"/>
    </source>
</evidence>
<dbReference type="PANTHER" id="PTHR33240">
    <property type="entry name" value="OS08G0508500 PROTEIN"/>
    <property type="match status" value="1"/>
</dbReference>
<dbReference type="SUPFAM" id="SSF56672">
    <property type="entry name" value="DNA/RNA polymerases"/>
    <property type="match status" value="1"/>
</dbReference>
<accession>A0A371GZN9</accession>
<sequence>MSSVTRKRYSRSMLAIQERLSPRKDPSITFSNEDYEDTVPHSDDPMVISLIITDYRVERVLVDQGSLANVLFWLAFCKMGFSKANLEACQEILIEFTSEQVEIRSVNQFTNDDRDKLYDESIKNQIHSGQRADVLNVILARGCTPVSRIGLEGNLGGPRAPPEDKIGAFLEPQIEGTPIQILKENQDAFAWLPADMPGIDPNFLYHRLFIATGVRPVSQRKRRLGEEKKKAVKAEIARLLQAGFIQEV</sequence>
<dbReference type="Gene3D" id="3.10.10.10">
    <property type="entry name" value="HIV Type 1 Reverse Transcriptase, subunit A, domain 1"/>
    <property type="match status" value="1"/>
</dbReference>
<dbReference type="PANTHER" id="PTHR33240:SF15">
    <property type="entry name" value="GAG-PRO-LIKE PROTEIN"/>
    <property type="match status" value="1"/>
</dbReference>
<keyword evidence="2" id="KW-1185">Reference proteome</keyword>
<feature type="non-terminal residue" evidence="1">
    <location>
        <position position="1"/>
    </location>
</feature>
<dbReference type="AlphaFoldDB" id="A0A371GZN9"/>
<proteinExistence type="predicted"/>